<protein>
    <recommendedName>
        <fullName evidence="3">Serpin domain-containing protein</fullName>
    </recommendedName>
</protein>
<dbReference type="PROSITE" id="PS00284">
    <property type="entry name" value="SERPIN"/>
    <property type="match status" value="1"/>
</dbReference>
<dbReference type="Proteomes" id="UP000694546">
    <property type="component" value="Chromosome 16"/>
</dbReference>
<dbReference type="InterPro" id="IPR023796">
    <property type="entry name" value="Serpin_dom"/>
</dbReference>
<dbReference type="SMART" id="SM00093">
    <property type="entry name" value="SERPIN"/>
    <property type="match status" value="1"/>
</dbReference>
<proteinExistence type="inferred from homology"/>
<sequence length="455" mass="50050">MPLIPLIRSKPVEVRGFISNPDRTLETTAEGTTALSSASTDTDDEKETVSEEDLDGSCESVGKSRRSLGLIARALQKSGLKLLAKLEPTEAEPNVIISPLSISLALSQLALGAVNETEGLLMNYLHGNNLSCYHETLHKALEQLKSDDLQIATRIFLAQGLELKQKFAEDSQRFYESKPVALEGLQQVNSWVAQATKGKIPEFLTSLPPQLLLMLINAVHFKGEWIARFDPQLTSKGVFYLNDNQLVDVEMMEGPKHPMSVYVDPIMEAHVARLRFQKRKSLILVLPTSGQVNVSRLAETLSLSEVYSRLPQEQDVKVTLPKLKLEYGQELKKAFTNLDLGLIFSNPDLSGIAEGSLIVTSVKHKSSMELNEEGAEATAATAVIISRMSTPIFSVDRPFFFSLVDDKTKVPIMMGVVNNPNPGAPTMRRPEPGNKDKEGYPVDKSEVSSKGLPPK</sequence>
<dbReference type="InterPro" id="IPR000215">
    <property type="entry name" value="Serpin_fam"/>
</dbReference>
<feature type="region of interest" description="Disordered" evidence="2">
    <location>
        <begin position="28"/>
        <end position="58"/>
    </location>
</feature>
<evidence type="ECO:0000313" key="5">
    <source>
        <dbReference type="Proteomes" id="UP000694546"/>
    </source>
</evidence>
<reference evidence="4" key="2">
    <citation type="submission" date="2025-09" db="UniProtKB">
        <authorList>
            <consortium name="Ensembl"/>
        </authorList>
    </citation>
    <scope>IDENTIFICATION</scope>
</reference>
<name>A0A8C5BQI6_GADMO</name>
<feature type="domain" description="Serpin" evidence="3">
    <location>
        <begin position="80"/>
        <end position="420"/>
    </location>
</feature>
<comment type="similarity">
    <text evidence="1">Belongs to the serpin family.</text>
</comment>
<accession>A0A8C5BQI6</accession>
<dbReference type="InterPro" id="IPR036186">
    <property type="entry name" value="Serpin_sf"/>
</dbReference>
<dbReference type="Pfam" id="PF00079">
    <property type="entry name" value="Serpin"/>
    <property type="match status" value="1"/>
</dbReference>
<dbReference type="InterPro" id="IPR042178">
    <property type="entry name" value="Serpin_sf_1"/>
</dbReference>
<dbReference type="AlphaFoldDB" id="A0A8C5BQI6"/>
<reference evidence="4" key="1">
    <citation type="submission" date="2025-08" db="UniProtKB">
        <authorList>
            <consortium name="Ensembl"/>
        </authorList>
    </citation>
    <scope>IDENTIFICATION</scope>
</reference>
<dbReference type="InterPro" id="IPR023795">
    <property type="entry name" value="Serpin_CS"/>
</dbReference>
<dbReference type="PANTHER" id="PTHR11461">
    <property type="entry name" value="SERINE PROTEASE INHIBITOR, SERPIN"/>
    <property type="match status" value="1"/>
</dbReference>
<feature type="compositionally biased region" description="Low complexity" evidence="2">
    <location>
        <begin position="28"/>
        <end position="40"/>
    </location>
</feature>
<feature type="compositionally biased region" description="Basic and acidic residues" evidence="2">
    <location>
        <begin position="428"/>
        <end position="447"/>
    </location>
</feature>
<dbReference type="GO" id="GO:0005615">
    <property type="term" value="C:extracellular space"/>
    <property type="evidence" value="ECO:0007669"/>
    <property type="project" value="InterPro"/>
</dbReference>
<organism evidence="4 5">
    <name type="scientific">Gadus morhua</name>
    <name type="common">Atlantic cod</name>
    <dbReference type="NCBI Taxonomy" id="8049"/>
    <lineage>
        <taxon>Eukaryota</taxon>
        <taxon>Metazoa</taxon>
        <taxon>Chordata</taxon>
        <taxon>Craniata</taxon>
        <taxon>Vertebrata</taxon>
        <taxon>Euteleostomi</taxon>
        <taxon>Actinopterygii</taxon>
        <taxon>Neopterygii</taxon>
        <taxon>Teleostei</taxon>
        <taxon>Neoteleostei</taxon>
        <taxon>Acanthomorphata</taxon>
        <taxon>Zeiogadaria</taxon>
        <taxon>Gadariae</taxon>
        <taxon>Gadiformes</taxon>
        <taxon>Gadoidei</taxon>
        <taxon>Gadidae</taxon>
        <taxon>Gadus</taxon>
    </lineage>
</organism>
<dbReference type="Gene3D" id="2.30.39.10">
    <property type="entry name" value="Alpha-1-antitrypsin, domain 1"/>
    <property type="match status" value="1"/>
</dbReference>
<dbReference type="Gene3D" id="3.30.497.10">
    <property type="entry name" value="Antithrombin, subunit I, domain 2"/>
    <property type="match status" value="1"/>
</dbReference>
<dbReference type="InterPro" id="IPR042185">
    <property type="entry name" value="Serpin_sf_2"/>
</dbReference>
<dbReference type="PANTHER" id="PTHR11461:SF20">
    <property type="entry name" value="ALPHA-2-ANTIPLASMIN"/>
    <property type="match status" value="1"/>
</dbReference>
<feature type="region of interest" description="Disordered" evidence="2">
    <location>
        <begin position="416"/>
        <end position="455"/>
    </location>
</feature>
<dbReference type="GO" id="GO:0004867">
    <property type="term" value="F:serine-type endopeptidase inhibitor activity"/>
    <property type="evidence" value="ECO:0007669"/>
    <property type="project" value="InterPro"/>
</dbReference>
<evidence type="ECO:0000313" key="4">
    <source>
        <dbReference type="Ensembl" id="ENSGMOP00000047496.1"/>
    </source>
</evidence>
<evidence type="ECO:0000256" key="1">
    <source>
        <dbReference type="RuleBase" id="RU000411"/>
    </source>
</evidence>
<evidence type="ECO:0000256" key="2">
    <source>
        <dbReference type="SAM" id="MobiDB-lite"/>
    </source>
</evidence>
<feature type="compositionally biased region" description="Acidic residues" evidence="2">
    <location>
        <begin position="41"/>
        <end position="56"/>
    </location>
</feature>
<keyword evidence="5" id="KW-1185">Reference proteome</keyword>
<dbReference type="SUPFAM" id="SSF56574">
    <property type="entry name" value="Serpins"/>
    <property type="match status" value="1"/>
</dbReference>
<dbReference type="GeneTree" id="ENSGT00940000158386"/>
<dbReference type="Ensembl" id="ENSGMOT00000065194.1">
    <property type="protein sequence ID" value="ENSGMOP00000047496.1"/>
    <property type="gene ID" value="ENSGMOG00000010399.2"/>
</dbReference>
<evidence type="ECO:0000259" key="3">
    <source>
        <dbReference type="SMART" id="SM00093"/>
    </source>
</evidence>